<dbReference type="EMBL" id="ML170165">
    <property type="protein sequence ID" value="TDL25082.1"/>
    <property type="molecule type" value="Genomic_DNA"/>
</dbReference>
<reference evidence="1 2" key="1">
    <citation type="submission" date="2018-06" db="EMBL/GenBank/DDBJ databases">
        <title>A transcriptomic atlas of mushroom development highlights an independent origin of complex multicellularity.</title>
        <authorList>
            <consortium name="DOE Joint Genome Institute"/>
            <person name="Krizsan K."/>
            <person name="Almasi E."/>
            <person name="Merenyi Z."/>
            <person name="Sahu N."/>
            <person name="Viragh M."/>
            <person name="Koszo T."/>
            <person name="Mondo S."/>
            <person name="Kiss B."/>
            <person name="Balint B."/>
            <person name="Kues U."/>
            <person name="Barry K."/>
            <person name="Hegedus J.C."/>
            <person name="Henrissat B."/>
            <person name="Johnson J."/>
            <person name="Lipzen A."/>
            <person name="Ohm R."/>
            <person name="Nagy I."/>
            <person name="Pangilinan J."/>
            <person name="Yan J."/>
            <person name="Xiong Y."/>
            <person name="Grigoriev I.V."/>
            <person name="Hibbett D.S."/>
            <person name="Nagy L.G."/>
        </authorList>
    </citation>
    <scope>NUCLEOTIDE SEQUENCE [LARGE SCALE GENOMIC DNA]</scope>
    <source>
        <strain evidence="1 2">SZMC22713</strain>
    </source>
</reference>
<evidence type="ECO:0000313" key="1">
    <source>
        <dbReference type="EMBL" id="TDL25082.1"/>
    </source>
</evidence>
<gene>
    <name evidence="1" type="ORF">BD410DRAFT_785864</name>
</gene>
<keyword evidence="2" id="KW-1185">Reference proteome</keyword>
<sequence length="70" mass="7963">MGLRTTNRTTNNYSKNVLDAWMKCLNDELRGGGGKCTLRMKQEYTILRSKANARVLLRSEVTTNNNVENV</sequence>
<dbReference type="Proteomes" id="UP000294933">
    <property type="component" value="Unassembled WGS sequence"/>
</dbReference>
<proteinExistence type="predicted"/>
<protein>
    <submittedName>
        <fullName evidence="1">Uncharacterized protein</fullName>
    </submittedName>
</protein>
<dbReference type="AlphaFoldDB" id="A0A4Y7QDB2"/>
<dbReference type="VEuPathDB" id="FungiDB:BD410DRAFT_785864"/>
<evidence type="ECO:0000313" key="2">
    <source>
        <dbReference type="Proteomes" id="UP000294933"/>
    </source>
</evidence>
<organism evidence="1 2">
    <name type="scientific">Rickenella mellea</name>
    <dbReference type="NCBI Taxonomy" id="50990"/>
    <lineage>
        <taxon>Eukaryota</taxon>
        <taxon>Fungi</taxon>
        <taxon>Dikarya</taxon>
        <taxon>Basidiomycota</taxon>
        <taxon>Agaricomycotina</taxon>
        <taxon>Agaricomycetes</taxon>
        <taxon>Hymenochaetales</taxon>
        <taxon>Rickenellaceae</taxon>
        <taxon>Rickenella</taxon>
    </lineage>
</organism>
<name>A0A4Y7QDB2_9AGAM</name>
<accession>A0A4Y7QDB2</accession>